<organism evidence="1 2">
    <name type="scientific">Trifolium medium</name>
    <dbReference type="NCBI Taxonomy" id="97028"/>
    <lineage>
        <taxon>Eukaryota</taxon>
        <taxon>Viridiplantae</taxon>
        <taxon>Streptophyta</taxon>
        <taxon>Embryophyta</taxon>
        <taxon>Tracheophyta</taxon>
        <taxon>Spermatophyta</taxon>
        <taxon>Magnoliopsida</taxon>
        <taxon>eudicotyledons</taxon>
        <taxon>Gunneridae</taxon>
        <taxon>Pentapetalae</taxon>
        <taxon>rosids</taxon>
        <taxon>fabids</taxon>
        <taxon>Fabales</taxon>
        <taxon>Fabaceae</taxon>
        <taxon>Papilionoideae</taxon>
        <taxon>50 kb inversion clade</taxon>
        <taxon>NPAAA clade</taxon>
        <taxon>Hologalegina</taxon>
        <taxon>IRL clade</taxon>
        <taxon>Trifolieae</taxon>
        <taxon>Trifolium</taxon>
    </lineage>
</organism>
<feature type="non-terminal residue" evidence="1">
    <location>
        <position position="1"/>
    </location>
</feature>
<comment type="caution">
    <text evidence="1">The sequence shown here is derived from an EMBL/GenBank/DDBJ whole genome shotgun (WGS) entry which is preliminary data.</text>
</comment>
<keyword evidence="2" id="KW-1185">Reference proteome</keyword>
<evidence type="ECO:0000313" key="2">
    <source>
        <dbReference type="Proteomes" id="UP000265520"/>
    </source>
</evidence>
<dbReference type="AlphaFoldDB" id="A0A392UFE3"/>
<accession>A0A392UFE3</accession>
<name>A0A392UFE3_9FABA</name>
<dbReference type="Proteomes" id="UP000265520">
    <property type="component" value="Unassembled WGS sequence"/>
</dbReference>
<sequence length="68" mass="7480">VSCSLMRCNAAVAPITLRTLQCCDAVFIMWWPNAVANVRHNCNIAAASHGAIHNLKRPPVILRLPNNM</sequence>
<dbReference type="EMBL" id="LXQA010798842">
    <property type="protein sequence ID" value="MCI71567.1"/>
    <property type="molecule type" value="Genomic_DNA"/>
</dbReference>
<proteinExistence type="predicted"/>
<protein>
    <submittedName>
        <fullName evidence="1">Uncharacterized protein</fullName>
    </submittedName>
</protein>
<evidence type="ECO:0000313" key="1">
    <source>
        <dbReference type="EMBL" id="MCI71567.1"/>
    </source>
</evidence>
<reference evidence="1 2" key="1">
    <citation type="journal article" date="2018" name="Front. Plant Sci.">
        <title>Red Clover (Trifolium pratense) and Zigzag Clover (T. medium) - A Picture of Genomic Similarities and Differences.</title>
        <authorList>
            <person name="Dluhosova J."/>
            <person name="Istvanek J."/>
            <person name="Nedelnik J."/>
            <person name="Repkova J."/>
        </authorList>
    </citation>
    <scope>NUCLEOTIDE SEQUENCE [LARGE SCALE GENOMIC DNA]</scope>
    <source>
        <strain evidence="2">cv. 10/8</strain>
        <tissue evidence="1">Leaf</tissue>
    </source>
</reference>